<sequence>MTKTMQNSKNSSMVNVELQKVTQLPQITTDAQALINRLSRRRIMDSRKTLKDPLKSKGCTSMQPIVSTLASVPRNYSTTSLNLMSSHTITTPKLCGYDFHSNDDDSISTPFSNITNDTQTVNNRSIRKRLSQPIHSTTPPSEIRSLSKGKEVDGNYNALQKNPRQKRTMAIVATPLSNLTNSFINNDPSTSNVRPSRKRRLDHVYSNIPVFPTNDLNSIAEDRIQGISKGIYSIT</sequence>
<keyword evidence="2" id="KW-1185">Reference proteome</keyword>
<name>A0AAD8L8M8_TARER</name>
<evidence type="ECO:0000313" key="2">
    <source>
        <dbReference type="Proteomes" id="UP001229421"/>
    </source>
</evidence>
<evidence type="ECO:0000313" key="1">
    <source>
        <dbReference type="EMBL" id="KAK1434616.1"/>
    </source>
</evidence>
<proteinExistence type="predicted"/>
<protein>
    <submittedName>
        <fullName evidence="1">Uncharacterized protein</fullName>
    </submittedName>
</protein>
<accession>A0AAD8L8M8</accession>
<reference evidence="1" key="1">
    <citation type="journal article" date="2023" name="bioRxiv">
        <title>Improved chromosome-level genome assembly for marigold (Tagetes erecta).</title>
        <authorList>
            <person name="Jiang F."/>
            <person name="Yuan L."/>
            <person name="Wang S."/>
            <person name="Wang H."/>
            <person name="Xu D."/>
            <person name="Wang A."/>
            <person name="Fan W."/>
        </authorList>
    </citation>
    <scope>NUCLEOTIDE SEQUENCE</scope>
    <source>
        <strain evidence="1">WSJ</strain>
        <tissue evidence="1">Leaf</tissue>
    </source>
</reference>
<dbReference type="Proteomes" id="UP001229421">
    <property type="component" value="Unassembled WGS sequence"/>
</dbReference>
<gene>
    <name evidence="1" type="ORF">QVD17_00364</name>
</gene>
<dbReference type="AlphaFoldDB" id="A0AAD8L8M8"/>
<dbReference type="EMBL" id="JAUHHV010000001">
    <property type="protein sequence ID" value="KAK1434616.1"/>
    <property type="molecule type" value="Genomic_DNA"/>
</dbReference>
<comment type="caution">
    <text evidence="1">The sequence shown here is derived from an EMBL/GenBank/DDBJ whole genome shotgun (WGS) entry which is preliminary data.</text>
</comment>
<organism evidence="1 2">
    <name type="scientific">Tagetes erecta</name>
    <name type="common">African marigold</name>
    <dbReference type="NCBI Taxonomy" id="13708"/>
    <lineage>
        <taxon>Eukaryota</taxon>
        <taxon>Viridiplantae</taxon>
        <taxon>Streptophyta</taxon>
        <taxon>Embryophyta</taxon>
        <taxon>Tracheophyta</taxon>
        <taxon>Spermatophyta</taxon>
        <taxon>Magnoliopsida</taxon>
        <taxon>eudicotyledons</taxon>
        <taxon>Gunneridae</taxon>
        <taxon>Pentapetalae</taxon>
        <taxon>asterids</taxon>
        <taxon>campanulids</taxon>
        <taxon>Asterales</taxon>
        <taxon>Asteraceae</taxon>
        <taxon>Asteroideae</taxon>
        <taxon>Heliantheae alliance</taxon>
        <taxon>Tageteae</taxon>
        <taxon>Tagetes</taxon>
    </lineage>
</organism>